<dbReference type="AlphaFoldDB" id="A0A1C0TYJ9"/>
<sequence length="163" mass="19878">MIRLNDFKGRKILIVGRPCSGKTSLGKQLSEITGINLFDLDDIYWEKGWRRPDDKTFRENLKQVLELEEWIISGNYLQTLAFRMHYCSDIIILNCTWYKAVYRYFKRIVMRVCKKERHISYSGWYREFNIKFFFKKIVFYYGFYHQFNETINKSSGCVKIHRY</sequence>
<dbReference type="PANTHER" id="PTHR37816">
    <property type="entry name" value="YALI0E33011P"/>
    <property type="match status" value="1"/>
</dbReference>
<evidence type="ECO:0000313" key="1">
    <source>
        <dbReference type="EMBL" id="OCQ50747.1"/>
    </source>
</evidence>
<reference evidence="1 2" key="1">
    <citation type="submission" date="2015-12" db="EMBL/GenBank/DDBJ databases">
        <title>Genome comparisons provide insights into the role of secondary metabolites in the pathogenic phase of the Photorhabdus life cycle.</title>
        <authorList>
            <person name="Tobias N.J."/>
            <person name="Mishra B."/>
            <person name="Gupta D.K."/>
            <person name="Thines M."/>
            <person name="Stinear T.P."/>
            <person name="Bode H.B."/>
        </authorList>
    </citation>
    <scope>NUCLEOTIDE SEQUENCE [LARGE SCALE GENOMIC DNA]</scope>
    <source>
        <strain evidence="1 2">PB68.1</strain>
    </source>
</reference>
<organism evidence="1 2">
    <name type="scientific">Photorhabdus australis subsp. thailandensis</name>
    <dbReference type="NCBI Taxonomy" id="2805096"/>
    <lineage>
        <taxon>Bacteria</taxon>
        <taxon>Pseudomonadati</taxon>
        <taxon>Pseudomonadota</taxon>
        <taxon>Gammaproteobacteria</taxon>
        <taxon>Enterobacterales</taxon>
        <taxon>Morganellaceae</taxon>
        <taxon>Photorhabdus</taxon>
    </lineage>
</organism>
<name>A0A1C0TYJ9_9GAMM</name>
<dbReference type="SUPFAM" id="SSF52540">
    <property type="entry name" value="P-loop containing nucleoside triphosphate hydrolases"/>
    <property type="match status" value="1"/>
</dbReference>
<dbReference type="EMBL" id="LOMY01000187">
    <property type="protein sequence ID" value="OCQ50747.1"/>
    <property type="molecule type" value="Genomic_DNA"/>
</dbReference>
<dbReference type="Proteomes" id="UP000093476">
    <property type="component" value="Unassembled WGS sequence"/>
</dbReference>
<evidence type="ECO:0000313" key="2">
    <source>
        <dbReference type="Proteomes" id="UP000093476"/>
    </source>
</evidence>
<gene>
    <name evidence="1" type="ORF">Ppb6_03843</name>
</gene>
<dbReference type="STRING" id="286156.Ppb6_03843"/>
<dbReference type="InterPro" id="IPR052922">
    <property type="entry name" value="Cytidylate_Kinase-2"/>
</dbReference>
<keyword evidence="2" id="KW-1185">Reference proteome</keyword>
<dbReference type="RefSeq" id="WP_065824437.1">
    <property type="nucleotide sequence ID" value="NZ_CAWMQZ010000187.1"/>
</dbReference>
<protein>
    <submittedName>
        <fullName evidence="1">Topology modulation protein</fullName>
    </submittedName>
</protein>
<dbReference type="InterPro" id="IPR027417">
    <property type="entry name" value="P-loop_NTPase"/>
</dbReference>
<proteinExistence type="predicted"/>
<comment type="caution">
    <text evidence="1">The sequence shown here is derived from an EMBL/GenBank/DDBJ whole genome shotgun (WGS) entry which is preliminary data.</text>
</comment>
<accession>A0A1C0TYJ9</accession>
<dbReference type="Gene3D" id="3.40.50.300">
    <property type="entry name" value="P-loop containing nucleotide triphosphate hydrolases"/>
    <property type="match status" value="1"/>
</dbReference>
<dbReference type="PANTHER" id="PTHR37816:SF2">
    <property type="entry name" value="DNA TOPOLOGY MODULATION PROTEIN FLAR-RELATED PROTEIN"/>
    <property type="match status" value="1"/>
</dbReference>